<organism evidence="1 2">
    <name type="scientific">Vanilla planifolia</name>
    <name type="common">Vanilla</name>
    <dbReference type="NCBI Taxonomy" id="51239"/>
    <lineage>
        <taxon>Eukaryota</taxon>
        <taxon>Viridiplantae</taxon>
        <taxon>Streptophyta</taxon>
        <taxon>Embryophyta</taxon>
        <taxon>Tracheophyta</taxon>
        <taxon>Spermatophyta</taxon>
        <taxon>Magnoliopsida</taxon>
        <taxon>Liliopsida</taxon>
        <taxon>Asparagales</taxon>
        <taxon>Orchidaceae</taxon>
        <taxon>Vanilloideae</taxon>
        <taxon>Vanilleae</taxon>
        <taxon>Vanilla</taxon>
    </lineage>
</organism>
<gene>
    <name evidence="1" type="ORF">HPP92_023683</name>
</gene>
<dbReference type="EMBL" id="JADCNL010000012">
    <property type="protein sequence ID" value="KAG0458526.1"/>
    <property type="molecule type" value="Genomic_DNA"/>
</dbReference>
<protein>
    <submittedName>
        <fullName evidence="1">Uncharacterized protein</fullName>
    </submittedName>
</protein>
<reference evidence="1 2" key="1">
    <citation type="journal article" date="2020" name="Nat. Food">
        <title>A phased Vanilla planifolia genome enables genetic improvement of flavour and production.</title>
        <authorList>
            <person name="Hasing T."/>
            <person name="Tang H."/>
            <person name="Brym M."/>
            <person name="Khazi F."/>
            <person name="Huang T."/>
            <person name="Chambers A.H."/>
        </authorList>
    </citation>
    <scope>NUCLEOTIDE SEQUENCE [LARGE SCALE GENOMIC DNA]</scope>
    <source>
        <tissue evidence="1">Leaf</tissue>
    </source>
</reference>
<dbReference type="OrthoDB" id="1938945at2759"/>
<keyword evidence="2" id="KW-1185">Reference proteome</keyword>
<evidence type="ECO:0000313" key="2">
    <source>
        <dbReference type="Proteomes" id="UP000636800"/>
    </source>
</evidence>
<evidence type="ECO:0000313" key="1">
    <source>
        <dbReference type="EMBL" id="KAG0458526.1"/>
    </source>
</evidence>
<proteinExistence type="predicted"/>
<dbReference type="Proteomes" id="UP000636800">
    <property type="component" value="Chromosome 12"/>
</dbReference>
<name>A0A835PQS4_VANPL</name>
<accession>A0A835PQS4</accession>
<comment type="caution">
    <text evidence="1">The sequence shown here is derived from an EMBL/GenBank/DDBJ whole genome shotgun (WGS) entry which is preliminary data.</text>
</comment>
<sequence>MLPLAGEGYKGCRQSSCSGSYQGPLGCIEIRKTLVALVDYQNNTGDLQPVAALKPPYQVRHVKRIFLKGTFLSRLRNSGCVLDGSHQLLLELRLLHHIDNMAEVPAAEVALELQRIEQHRIMKTTMQKLGTTRIPTLF</sequence>
<dbReference type="AlphaFoldDB" id="A0A835PQS4"/>